<proteinExistence type="predicted"/>
<dbReference type="EMBL" id="FOUP01000004">
    <property type="protein sequence ID" value="SFN43468.1"/>
    <property type="molecule type" value="Genomic_DNA"/>
</dbReference>
<protein>
    <submittedName>
        <fullName evidence="2">Uncharacterized protein</fullName>
    </submittedName>
</protein>
<gene>
    <name evidence="1" type="ORF">ATL45_1132</name>
    <name evidence="2" type="ORF">SAMN05421805_104349</name>
</gene>
<dbReference type="EMBL" id="RBXX01000002">
    <property type="protein sequence ID" value="RKT82874.1"/>
    <property type="molecule type" value="Genomic_DNA"/>
</dbReference>
<dbReference type="AlphaFoldDB" id="A0A1I4YZQ2"/>
<accession>A0A1I4YZQ2</accession>
<dbReference type="Proteomes" id="UP000199398">
    <property type="component" value="Unassembled WGS sequence"/>
</dbReference>
<sequence length="36" mass="3791">MRHALYPPPFGELADPSVLAELSARAVADVVAAISR</sequence>
<keyword evidence="4" id="KW-1185">Reference proteome</keyword>
<organism evidence="2 3">
    <name type="scientific">Saccharopolyspora antimicrobica</name>
    <dbReference type="NCBI Taxonomy" id="455193"/>
    <lineage>
        <taxon>Bacteria</taxon>
        <taxon>Bacillati</taxon>
        <taxon>Actinomycetota</taxon>
        <taxon>Actinomycetes</taxon>
        <taxon>Pseudonocardiales</taxon>
        <taxon>Pseudonocardiaceae</taxon>
        <taxon>Saccharopolyspora</taxon>
    </lineage>
</organism>
<reference evidence="2 3" key="1">
    <citation type="submission" date="2016-10" db="EMBL/GenBank/DDBJ databases">
        <authorList>
            <person name="de Groot N.N."/>
        </authorList>
    </citation>
    <scope>NUCLEOTIDE SEQUENCE [LARGE SCALE GENOMIC DNA]</scope>
    <source>
        <strain evidence="2 3">CPCC 201259</strain>
    </source>
</reference>
<evidence type="ECO:0000313" key="1">
    <source>
        <dbReference type="EMBL" id="RKT82874.1"/>
    </source>
</evidence>
<reference evidence="1 4" key="2">
    <citation type="submission" date="2018-10" db="EMBL/GenBank/DDBJ databases">
        <title>Sequencing the genomes of 1000 actinobacteria strains.</title>
        <authorList>
            <person name="Klenk H.-P."/>
        </authorList>
    </citation>
    <scope>NUCLEOTIDE SEQUENCE [LARGE SCALE GENOMIC DNA]</scope>
    <source>
        <strain evidence="1 4">DSM 45119</strain>
    </source>
</reference>
<evidence type="ECO:0000313" key="4">
    <source>
        <dbReference type="Proteomes" id="UP000270697"/>
    </source>
</evidence>
<evidence type="ECO:0000313" key="2">
    <source>
        <dbReference type="EMBL" id="SFN43468.1"/>
    </source>
</evidence>
<evidence type="ECO:0000313" key="3">
    <source>
        <dbReference type="Proteomes" id="UP000199398"/>
    </source>
</evidence>
<dbReference type="Proteomes" id="UP000270697">
    <property type="component" value="Unassembled WGS sequence"/>
</dbReference>
<name>A0A1I4YZQ2_9PSEU</name>